<feature type="region of interest" description="Disordered" evidence="1">
    <location>
        <begin position="59"/>
        <end position="84"/>
    </location>
</feature>
<dbReference type="KEGG" id="lft:FG051_05335"/>
<dbReference type="EMBL" id="CP040736">
    <property type="protein sequence ID" value="QCX24564.1"/>
    <property type="molecule type" value="Genomic_DNA"/>
</dbReference>
<protein>
    <submittedName>
        <fullName evidence="3">Uncharacterized protein</fullName>
    </submittedName>
</protein>
<evidence type="ECO:0000313" key="3">
    <source>
        <dbReference type="EMBL" id="QCX24564.1"/>
    </source>
</evidence>
<keyword evidence="2" id="KW-0472">Membrane</keyword>
<dbReference type="RefSeq" id="WP_057814968.1">
    <property type="nucleotide sequence ID" value="NZ_CP040736.1"/>
</dbReference>
<accession>A0A5B7T246</accession>
<dbReference type="STRING" id="1423818.FC88_GL001199"/>
<feature type="transmembrane region" description="Helical" evidence="2">
    <location>
        <begin position="6"/>
        <end position="24"/>
    </location>
</feature>
<evidence type="ECO:0000256" key="1">
    <source>
        <dbReference type="SAM" id="MobiDB-lite"/>
    </source>
</evidence>
<organism evidence="3 4">
    <name type="scientific">Companilactobacillus futsaii</name>
    <dbReference type="NCBI Taxonomy" id="938155"/>
    <lineage>
        <taxon>Bacteria</taxon>
        <taxon>Bacillati</taxon>
        <taxon>Bacillota</taxon>
        <taxon>Bacilli</taxon>
        <taxon>Lactobacillales</taxon>
        <taxon>Lactobacillaceae</taxon>
        <taxon>Companilactobacillus</taxon>
    </lineage>
</organism>
<reference evidence="3 4" key="1">
    <citation type="submission" date="2019-05" db="EMBL/GenBank/DDBJ databases">
        <title>Genome Sequence of Lactobacillus futsaii Y97, a Potential Probiotic Strain Isolated from the Futsai of Taiwan.</title>
        <authorList>
            <person name="Du X."/>
        </authorList>
    </citation>
    <scope>NUCLEOTIDE SEQUENCE [LARGE SCALE GENOMIC DNA]</scope>
    <source>
        <strain evidence="3 4">Y97</strain>
    </source>
</reference>
<dbReference type="AlphaFoldDB" id="A0A5B7T246"/>
<proteinExistence type="predicted"/>
<keyword evidence="2" id="KW-1133">Transmembrane helix</keyword>
<name>A0A5B7T246_9LACO</name>
<keyword evidence="2" id="KW-0812">Transmembrane</keyword>
<sequence length="84" mass="9327">MLISDALMGFGIFGLAGYTIAGVIKDEGGLFNCFDIKQGKKIKAIQKFWRELGSSIFGKEDRTNTDTYTKRTPEAKKKDSLSTK</sequence>
<evidence type="ECO:0000313" key="4">
    <source>
        <dbReference type="Proteomes" id="UP000310673"/>
    </source>
</evidence>
<gene>
    <name evidence="3" type="ORF">FG051_05335</name>
</gene>
<dbReference type="Proteomes" id="UP000310673">
    <property type="component" value="Chromosome"/>
</dbReference>
<evidence type="ECO:0000256" key="2">
    <source>
        <dbReference type="SAM" id="Phobius"/>
    </source>
</evidence>